<evidence type="ECO:0000313" key="5">
    <source>
        <dbReference type="Proteomes" id="UP000215005"/>
    </source>
</evidence>
<dbReference type="InterPro" id="IPR007168">
    <property type="entry name" value="Phageshock_PspC_N"/>
</dbReference>
<feature type="transmembrane region" description="Helical" evidence="2">
    <location>
        <begin position="125"/>
        <end position="143"/>
    </location>
</feature>
<dbReference type="EMBL" id="CP022753">
    <property type="protein sequence ID" value="ASU85599.1"/>
    <property type="molecule type" value="Genomic_DNA"/>
</dbReference>
<gene>
    <name evidence="4" type="ORF">CDO52_24865</name>
</gene>
<feature type="transmembrane region" description="Helical" evidence="2">
    <location>
        <begin position="261"/>
        <end position="280"/>
    </location>
</feature>
<feature type="region of interest" description="Disordered" evidence="1">
    <location>
        <begin position="161"/>
        <end position="247"/>
    </location>
</feature>
<dbReference type="OrthoDB" id="3535301at2"/>
<feature type="compositionally biased region" description="Basic and acidic residues" evidence="1">
    <location>
        <begin position="206"/>
        <end position="218"/>
    </location>
</feature>
<dbReference type="Pfam" id="PF04024">
    <property type="entry name" value="PspC"/>
    <property type="match status" value="1"/>
</dbReference>
<feature type="compositionally biased region" description="Pro residues" evidence="1">
    <location>
        <begin position="165"/>
        <end position="176"/>
    </location>
</feature>
<evidence type="ECO:0000256" key="2">
    <source>
        <dbReference type="SAM" id="Phobius"/>
    </source>
</evidence>
<sequence length="477" mass="49999">MSDEREPTNGAGDPASATGDSAFAPEERELRRHSETGVVTGVCAGLGEYTRVDPVVWRVAFSLTALSSLVGVLLYIMAWMVMRDQQGGPAMAEQLLNRRISARAVPALLGAGLAVATALSLIGGFGWGTLVLATPLILGVLVAHNRGVDLRHAYRELPSLLRSGGPPPTAPAPAPTPAYYNPAQPWAQAPSGPIDLAVIAGPTPEAGEHSGEHPHEPGESDDGDEGGPSTWASDAREGRREARQRRREARERRRAARRNRGVRLCTLVFWALLVATGLALMRTGGSPLSALVGPETGPVYLGSVVVIIGLALILGAWVGDPRGLMALGLVGTLLLVAVSTVDVTAMRFGTAEWRPRTVAEAEEPYGLTLGGASLDLTRLDLEPGQRVEVSATVAAGALDVEVPDTARVDVHAASKLGRISVDNTQRAGTRLDVRTTLEPKAAEARATDGKEASGEPPTVVLNLASYVADMEVGRATP</sequence>
<keyword evidence="5" id="KW-1185">Reference proteome</keyword>
<protein>
    <submittedName>
        <fullName evidence="4">PspC domain-containing protein</fullName>
    </submittedName>
</protein>
<organism evidence="4 5">
    <name type="scientific">Nocardiopsis gilva YIM 90087</name>
    <dbReference type="NCBI Taxonomy" id="1235441"/>
    <lineage>
        <taxon>Bacteria</taxon>
        <taxon>Bacillati</taxon>
        <taxon>Actinomycetota</taxon>
        <taxon>Actinomycetes</taxon>
        <taxon>Streptosporangiales</taxon>
        <taxon>Nocardiopsidaceae</taxon>
        <taxon>Nocardiopsis</taxon>
    </lineage>
</organism>
<evidence type="ECO:0000313" key="4">
    <source>
        <dbReference type="EMBL" id="ASU85599.1"/>
    </source>
</evidence>
<keyword evidence="2" id="KW-0812">Transmembrane</keyword>
<name>A0A223SC44_9ACTN</name>
<evidence type="ECO:0000256" key="1">
    <source>
        <dbReference type="SAM" id="MobiDB-lite"/>
    </source>
</evidence>
<keyword evidence="2" id="KW-0472">Membrane</keyword>
<feature type="transmembrane region" description="Helical" evidence="2">
    <location>
        <begin position="326"/>
        <end position="348"/>
    </location>
</feature>
<dbReference type="RefSeq" id="WP_017621607.1">
    <property type="nucleotide sequence ID" value="NZ_ANBG01000429.1"/>
</dbReference>
<feature type="domain" description="Phage shock protein PspC N-terminal" evidence="3">
    <location>
        <begin position="29"/>
        <end position="83"/>
    </location>
</feature>
<evidence type="ECO:0000259" key="3">
    <source>
        <dbReference type="Pfam" id="PF04024"/>
    </source>
</evidence>
<dbReference type="Proteomes" id="UP000215005">
    <property type="component" value="Chromosome"/>
</dbReference>
<feature type="transmembrane region" description="Helical" evidence="2">
    <location>
        <begin position="55"/>
        <end position="79"/>
    </location>
</feature>
<feature type="transmembrane region" description="Helical" evidence="2">
    <location>
        <begin position="300"/>
        <end position="319"/>
    </location>
</feature>
<dbReference type="KEGG" id="ngv:CDO52_24865"/>
<reference evidence="4 5" key="1">
    <citation type="submission" date="2017-08" db="EMBL/GenBank/DDBJ databases">
        <title>The complete genome sequence of Nocardiopsis gilva YIM 90087.</title>
        <authorList>
            <person name="Yin M."/>
            <person name="Tang S."/>
        </authorList>
    </citation>
    <scope>NUCLEOTIDE SEQUENCE [LARGE SCALE GENOMIC DNA]</scope>
    <source>
        <strain evidence="4 5">YIM 90087</strain>
    </source>
</reference>
<keyword evidence="2" id="KW-1133">Transmembrane helix</keyword>
<feature type="region of interest" description="Disordered" evidence="1">
    <location>
        <begin position="1"/>
        <end position="21"/>
    </location>
</feature>
<accession>A0A223SC44</accession>
<dbReference type="AlphaFoldDB" id="A0A223SC44"/>
<proteinExistence type="predicted"/>